<accession>A0ABW9KM77</accession>
<keyword evidence="3" id="KW-1185">Reference proteome</keyword>
<proteinExistence type="predicted"/>
<sequence>MRARSTVPALVALLTPLLSAQAGPVISGFVTKPGAAEYQVNAASVLCDPVTTKERVERKGEAVGNHLCPMRILGESVSVFGQKDKKAGVIHATEVEHDEITDIAVEGFALIDKVIAPPTASSGTVRADGLPLTIVPTTKLTFAQGSNLTIDRVSTNTWVRYTGTLHPDGTVTAASLLFSPNLIGSYEGKLRTKTDFDPSAVKEEDRQSSASRLFLGPKGKHIPASHNQAAQDRITAIGRKLIPAYQRNLPDSDPTKIDFRFQLVDDPKLHFTLSEPSGVIQIPESFPETLTDDSQLAAVLAGAIAEVLEKQALRAIPGNYGRSAVNLVGNAAGFLVPGLGFATSMVTAKSASIAEHHRLQQVARTSLAYMHDAGFDIAQAPTAWWRLADKKSRGLAETQMPYITQALYQTLAAAHRPSDPSN</sequence>
<dbReference type="EMBL" id="JBJYXY010000001">
    <property type="protein sequence ID" value="MFN2976894.1"/>
    <property type="molecule type" value="Genomic_DNA"/>
</dbReference>
<feature type="chain" id="PRO_5046206456" evidence="1">
    <location>
        <begin position="23"/>
        <end position="422"/>
    </location>
</feature>
<evidence type="ECO:0000313" key="2">
    <source>
        <dbReference type="EMBL" id="MFN2976894.1"/>
    </source>
</evidence>
<keyword evidence="1" id="KW-0732">Signal</keyword>
<dbReference type="RefSeq" id="WP_263414925.1">
    <property type="nucleotide sequence ID" value="NZ_BAABBH010000001.1"/>
</dbReference>
<gene>
    <name evidence="2" type="ORF">ACK2TP_14075</name>
</gene>
<evidence type="ECO:0000256" key="1">
    <source>
        <dbReference type="SAM" id="SignalP"/>
    </source>
</evidence>
<reference evidence="2 3" key="1">
    <citation type="submission" date="2024-12" db="EMBL/GenBank/DDBJ databases">
        <authorList>
            <person name="Lee Y."/>
        </authorList>
    </citation>
    <scope>NUCLEOTIDE SEQUENCE [LARGE SCALE GENOMIC DNA]</scope>
    <source>
        <strain evidence="2 3">03SUJ4</strain>
    </source>
</reference>
<protein>
    <submittedName>
        <fullName evidence="2">Uncharacterized protein</fullName>
    </submittedName>
</protein>
<comment type="caution">
    <text evidence="2">The sequence shown here is derived from an EMBL/GenBank/DDBJ whole genome shotgun (WGS) entry which is preliminary data.</text>
</comment>
<organism evidence="2 3">
    <name type="scientific">Terriglobus aquaticus</name>
    <dbReference type="NCBI Taxonomy" id="940139"/>
    <lineage>
        <taxon>Bacteria</taxon>
        <taxon>Pseudomonadati</taxon>
        <taxon>Acidobacteriota</taxon>
        <taxon>Terriglobia</taxon>
        <taxon>Terriglobales</taxon>
        <taxon>Acidobacteriaceae</taxon>
        <taxon>Terriglobus</taxon>
    </lineage>
</organism>
<dbReference type="Proteomes" id="UP001634747">
    <property type="component" value="Unassembled WGS sequence"/>
</dbReference>
<name>A0ABW9KM77_9BACT</name>
<feature type="signal peptide" evidence="1">
    <location>
        <begin position="1"/>
        <end position="22"/>
    </location>
</feature>
<evidence type="ECO:0000313" key="3">
    <source>
        <dbReference type="Proteomes" id="UP001634747"/>
    </source>
</evidence>